<dbReference type="PANTHER" id="PTHR24057:SF0">
    <property type="entry name" value="PROTEIN KINASE SHAGGY-RELATED"/>
    <property type="match status" value="1"/>
</dbReference>
<comment type="similarity">
    <text evidence="6">Belongs to the universal ribosomal protein uL24 family.</text>
</comment>
<dbReference type="GO" id="GO:0003924">
    <property type="term" value="F:GTPase activity"/>
    <property type="evidence" value="ECO:0007669"/>
    <property type="project" value="InterPro"/>
</dbReference>
<keyword evidence="10" id="KW-0723">Serine/threonine-protein kinase</keyword>
<comment type="similarity">
    <text evidence="5">Belongs to the small GTPase superfamily. SAR1 family.</text>
</comment>
<dbReference type="PROSITE" id="PS50011">
    <property type="entry name" value="PROTEIN_KINASE_DOM"/>
    <property type="match status" value="1"/>
</dbReference>
<dbReference type="InterPro" id="IPR008271">
    <property type="entry name" value="Ser/Thr_kinase_AS"/>
</dbReference>
<keyword evidence="13" id="KW-0418">Kinase</keyword>
<keyword evidence="24" id="KW-0968">Cytoplasmic vesicle</keyword>
<keyword evidence="22" id="KW-0472">Membrane</keyword>
<keyword evidence="18" id="KW-0653">Protein transport</keyword>
<dbReference type="GO" id="GO:0004674">
    <property type="term" value="F:protein serine/threonine kinase activity"/>
    <property type="evidence" value="ECO:0007669"/>
    <property type="project" value="UniProtKB-KW"/>
</dbReference>
<dbReference type="Proteomes" id="UP001214603">
    <property type="component" value="Chromosome 1"/>
</dbReference>
<dbReference type="GO" id="GO:0005524">
    <property type="term" value="F:ATP binding"/>
    <property type="evidence" value="ECO:0007669"/>
    <property type="project" value="UniProtKB-KW"/>
</dbReference>
<dbReference type="Gene3D" id="3.40.50.300">
    <property type="entry name" value="P-loop containing nucleotide triphosphate hydrolases"/>
    <property type="match status" value="1"/>
</dbReference>
<comment type="subcellular location">
    <subcellularLocation>
        <location evidence="2">Cytoplasmic vesicle</location>
        <location evidence="2">COPII-coated vesicle membrane</location>
        <topology evidence="2">Peripheral membrane protein</topology>
        <orientation evidence="2">Cytoplasmic side</orientation>
    </subcellularLocation>
    <subcellularLocation>
        <location evidence="3">Endoplasmic reticulum membrane</location>
        <topology evidence="3">Peripheral membrane protein</topology>
        <orientation evidence="3">Cytoplasmic side</orientation>
    </subcellularLocation>
    <subcellularLocation>
        <location evidence="1">Golgi apparatus membrane</location>
        <topology evidence="1">Peripheral membrane protein</topology>
        <orientation evidence="1">Cytoplasmic side</orientation>
    </subcellularLocation>
</comment>
<dbReference type="InterPro" id="IPR014722">
    <property type="entry name" value="Rib_uL2_dom2"/>
</dbReference>
<evidence type="ECO:0000256" key="16">
    <source>
        <dbReference type="ARBA" id="ARBA00022840"/>
    </source>
</evidence>
<keyword evidence="9" id="KW-0813">Transport</keyword>
<keyword evidence="23" id="KW-0687">Ribonucleoprotein</keyword>
<comment type="similarity">
    <text evidence="4">Belongs to the protein kinase superfamily. CMGC Ser/Thr protein kinase family. GSK-3 subfamily.</text>
</comment>
<evidence type="ECO:0000256" key="14">
    <source>
        <dbReference type="ARBA" id="ARBA00022801"/>
    </source>
</evidence>
<keyword evidence="20" id="KW-0333">Golgi apparatus</keyword>
<evidence type="ECO:0000256" key="15">
    <source>
        <dbReference type="ARBA" id="ARBA00022824"/>
    </source>
</evidence>
<evidence type="ECO:0000256" key="4">
    <source>
        <dbReference type="ARBA" id="ARBA00005527"/>
    </source>
</evidence>
<dbReference type="SMART" id="SM00177">
    <property type="entry name" value="ARF"/>
    <property type="match status" value="1"/>
</dbReference>
<evidence type="ECO:0000256" key="12">
    <source>
        <dbReference type="ARBA" id="ARBA00022741"/>
    </source>
</evidence>
<dbReference type="PRINTS" id="PR00328">
    <property type="entry name" value="SAR1GTPBP"/>
</dbReference>
<sequence length="578" mass="66339">MNEGSREARDEDSEANDNIAIKKVLQDKRFKNRELQIMRVIKHPNVVDLRAFFYTNGEKKDEVFLNLILEYVPETVYRATRHYTKVKQTMPMLLVKLYMYQILRSLAYIHSLGICHRDIKPQNLLLDPRTGVLKLCDFGSAKILVPGEPNVSYICSRYYRAPELIFGATNYTTNIGESGIDQLVEIIKVLGTPSREQIKTMNPNYMEHKFPQIRPHPFSKIFRPRTPADAIDLITNLLQYTPHARLTAVEALCHPFFDELREEDVILSNGRPMPDLFNFTREELSIRPDLIKHLVPKRAEPALLQRGIDVNNFEPGKTNPAASEELAIGLVKFTTYDLGGHQQARRLWKDYFPEVDGIVFLVDTQDQERFTEARAELDQLLSIEELNKVPFLILGNKIDAPGAVSEEELRQALGLYQTTGKGNVPLKDIRPIEVFMCSVVMRQGYGEGFRVLHDQRLKTHIIMVSSSRRVNRKAHFDAPGHIRRKIMSAPLNKELRKEHGIRSLPIRKDDEVVVVRGSSVGSEGRVVQVYRKKWVVHLERLQREKVNGATVAIPIHPSNVVITKIKMDKDRYVLAKKV</sequence>
<dbReference type="CDD" id="cd14137">
    <property type="entry name" value="STKc_GSK3"/>
    <property type="match status" value="1"/>
</dbReference>
<evidence type="ECO:0000256" key="17">
    <source>
        <dbReference type="ARBA" id="ARBA00022892"/>
    </source>
</evidence>
<dbReference type="InterPro" id="IPR000719">
    <property type="entry name" value="Prot_kinase_dom"/>
</dbReference>
<dbReference type="GO" id="GO:0005525">
    <property type="term" value="F:GTP binding"/>
    <property type="evidence" value="ECO:0007669"/>
    <property type="project" value="UniProtKB-KW"/>
</dbReference>
<dbReference type="CDD" id="cd06089">
    <property type="entry name" value="KOW_RPL26"/>
    <property type="match status" value="1"/>
</dbReference>
<dbReference type="GO" id="GO:0000139">
    <property type="term" value="C:Golgi membrane"/>
    <property type="evidence" value="ECO:0007669"/>
    <property type="project" value="UniProtKB-SubCell"/>
</dbReference>
<dbReference type="InterPro" id="IPR006689">
    <property type="entry name" value="Small_GTPase_ARF/SAR"/>
</dbReference>
<dbReference type="SUPFAM" id="SSF56112">
    <property type="entry name" value="Protein kinase-like (PK-like)"/>
    <property type="match status" value="1"/>
</dbReference>
<dbReference type="GO" id="GO:0005634">
    <property type="term" value="C:nucleus"/>
    <property type="evidence" value="ECO:0007669"/>
    <property type="project" value="TreeGrafter"/>
</dbReference>
<dbReference type="FunFam" id="3.40.50.300:FF:000161">
    <property type="entry name" value="Small COPII coat GTPase"/>
    <property type="match status" value="1"/>
</dbReference>
<dbReference type="PANTHER" id="PTHR24057">
    <property type="entry name" value="GLYCOGEN SYNTHASE KINASE-3 ALPHA"/>
    <property type="match status" value="1"/>
</dbReference>
<dbReference type="GO" id="GO:0030154">
    <property type="term" value="P:cell differentiation"/>
    <property type="evidence" value="ECO:0007669"/>
    <property type="project" value="TreeGrafter"/>
</dbReference>
<evidence type="ECO:0000256" key="6">
    <source>
        <dbReference type="ARBA" id="ARBA00010618"/>
    </source>
</evidence>
<evidence type="ECO:0000256" key="11">
    <source>
        <dbReference type="ARBA" id="ARBA00022679"/>
    </source>
</evidence>
<organism evidence="27 28">
    <name type="scientific">Malassezia obtusa</name>
    <dbReference type="NCBI Taxonomy" id="76774"/>
    <lineage>
        <taxon>Eukaryota</taxon>
        <taxon>Fungi</taxon>
        <taxon>Dikarya</taxon>
        <taxon>Basidiomycota</taxon>
        <taxon>Ustilaginomycotina</taxon>
        <taxon>Malasseziomycetes</taxon>
        <taxon>Malasseziales</taxon>
        <taxon>Malasseziaceae</taxon>
        <taxon>Malassezia</taxon>
    </lineage>
</organism>
<evidence type="ECO:0000256" key="23">
    <source>
        <dbReference type="ARBA" id="ARBA00023274"/>
    </source>
</evidence>
<dbReference type="SUPFAM" id="SSF52540">
    <property type="entry name" value="P-loop containing nucleoside triphosphate hydrolases"/>
    <property type="match status" value="1"/>
</dbReference>
<dbReference type="GO" id="GO:0005789">
    <property type="term" value="C:endoplasmic reticulum membrane"/>
    <property type="evidence" value="ECO:0007669"/>
    <property type="project" value="UniProtKB-SubCell"/>
</dbReference>
<keyword evidence="11" id="KW-0808">Transferase</keyword>
<evidence type="ECO:0000313" key="27">
    <source>
        <dbReference type="EMBL" id="WFD02090.1"/>
    </source>
</evidence>
<dbReference type="SMART" id="SM00178">
    <property type="entry name" value="SAR"/>
    <property type="match status" value="1"/>
</dbReference>
<dbReference type="InterPro" id="IPR005756">
    <property type="entry name" value="Ribosomal_uL24_euk/arc"/>
</dbReference>
<dbReference type="GO" id="GO:0003735">
    <property type="term" value="F:structural constituent of ribosome"/>
    <property type="evidence" value="ECO:0007669"/>
    <property type="project" value="InterPro"/>
</dbReference>
<dbReference type="InterPro" id="IPR027417">
    <property type="entry name" value="P-loop_NTPase"/>
</dbReference>
<evidence type="ECO:0000256" key="5">
    <source>
        <dbReference type="ARBA" id="ARBA00007507"/>
    </source>
</evidence>
<reference evidence="27" key="1">
    <citation type="submission" date="2023-03" db="EMBL/GenBank/DDBJ databases">
        <title>Mating type loci evolution in Malassezia.</title>
        <authorList>
            <person name="Coelho M.A."/>
        </authorList>
    </citation>
    <scope>NUCLEOTIDE SEQUENCE</scope>
    <source>
        <strain evidence="27">CBS 7876</strain>
    </source>
</reference>
<proteinExistence type="inferred from homology"/>
<dbReference type="InterPro" id="IPR041988">
    <property type="entry name" value="Ribosomal_uL24_KOW"/>
</dbReference>
<dbReference type="GO" id="GO:0012507">
    <property type="term" value="C:ER to Golgi transport vesicle membrane"/>
    <property type="evidence" value="ECO:0007669"/>
    <property type="project" value="UniProtKB-SubCell"/>
</dbReference>
<dbReference type="Gene3D" id="1.10.510.10">
    <property type="entry name" value="Transferase(Phosphotransferase) domain 1"/>
    <property type="match status" value="2"/>
</dbReference>
<dbReference type="GO" id="GO:0004712">
    <property type="term" value="F:protein serine/threonine/tyrosine kinase activity"/>
    <property type="evidence" value="ECO:0007669"/>
    <property type="project" value="TreeGrafter"/>
</dbReference>
<dbReference type="HAMAP" id="MF_01326_A">
    <property type="entry name" value="Ribosomal_uL24_A"/>
    <property type="match status" value="1"/>
</dbReference>
<evidence type="ECO:0000256" key="3">
    <source>
        <dbReference type="ARBA" id="ARBA00004397"/>
    </source>
</evidence>
<keyword evidence="28" id="KW-1185">Reference proteome</keyword>
<evidence type="ECO:0000256" key="24">
    <source>
        <dbReference type="ARBA" id="ARBA00023329"/>
    </source>
</evidence>
<dbReference type="InterPro" id="IPR005824">
    <property type="entry name" value="KOW"/>
</dbReference>
<dbReference type="Pfam" id="PF00069">
    <property type="entry name" value="Pkinase"/>
    <property type="match status" value="1"/>
</dbReference>
<dbReference type="Pfam" id="PF00025">
    <property type="entry name" value="Arf"/>
    <property type="match status" value="1"/>
</dbReference>
<evidence type="ECO:0000259" key="26">
    <source>
        <dbReference type="PROSITE" id="PS50011"/>
    </source>
</evidence>
<evidence type="ECO:0000256" key="8">
    <source>
        <dbReference type="ARBA" id="ARBA00021124"/>
    </source>
</evidence>
<evidence type="ECO:0000256" key="22">
    <source>
        <dbReference type="ARBA" id="ARBA00023136"/>
    </source>
</evidence>
<dbReference type="EMBL" id="CP119934">
    <property type="protein sequence ID" value="WFD02090.1"/>
    <property type="molecule type" value="Genomic_DNA"/>
</dbReference>
<keyword evidence="21 25" id="KW-0342">GTP-binding</keyword>
<dbReference type="PROSITE" id="PS00108">
    <property type="entry name" value="PROTEIN_KINASE_ST"/>
    <property type="match status" value="1"/>
</dbReference>
<gene>
    <name evidence="27" type="ORF">MOBT1_000769</name>
</gene>
<dbReference type="GO" id="GO:0006412">
    <property type="term" value="P:translation"/>
    <property type="evidence" value="ECO:0007669"/>
    <property type="project" value="InterPro"/>
</dbReference>
<dbReference type="NCBIfam" id="TIGR01080">
    <property type="entry name" value="rplX_A_E"/>
    <property type="match status" value="1"/>
</dbReference>
<evidence type="ECO:0000256" key="10">
    <source>
        <dbReference type="ARBA" id="ARBA00022527"/>
    </source>
</evidence>
<dbReference type="SUPFAM" id="SSF50104">
    <property type="entry name" value="Translation proteins SH3-like domain"/>
    <property type="match status" value="1"/>
</dbReference>
<evidence type="ECO:0000256" key="18">
    <source>
        <dbReference type="ARBA" id="ARBA00022927"/>
    </source>
</evidence>
<feature type="domain" description="Protein kinase" evidence="26">
    <location>
        <begin position="1"/>
        <end position="257"/>
    </location>
</feature>
<dbReference type="Pfam" id="PF00467">
    <property type="entry name" value="KOW"/>
    <property type="match status" value="1"/>
</dbReference>
<feature type="binding site" evidence="25">
    <location>
        <position position="340"/>
    </location>
    <ligand>
        <name>GTP</name>
        <dbReference type="ChEBI" id="CHEBI:37565"/>
    </ligand>
</feature>
<dbReference type="AlphaFoldDB" id="A0AAF0IQZ9"/>
<dbReference type="Gene3D" id="3.30.200.20">
    <property type="entry name" value="Phosphorylase Kinase, domain 1"/>
    <property type="match status" value="1"/>
</dbReference>
<dbReference type="GO" id="GO:0015934">
    <property type="term" value="C:large ribosomal subunit"/>
    <property type="evidence" value="ECO:0007669"/>
    <property type="project" value="InterPro"/>
</dbReference>
<keyword evidence="19" id="KW-0689">Ribosomal protein</keyword>
<dbReference type="SMART" id="SM00739">
    <property type="entry name" value="KOW"/>
    <property type="match status" value="1"/>
</dbReference>
<dbReference type="GO" id="GO:0016192">
    <property type="term" value="P:vesicle-mediated transport"/>
    <property type="evidence" value="ECO:0007669"/>
    <property type="project" value="UniProtKB-KW"/>
</dbReference>
<dbReference type="InterPro" id="IPR039192">
    <property type="entry name" value="STKc_GSK3"/>
</dbReference>
<dbReference type="GO" id="GO:0007165">
    <property type="term" value="P:signal transduction"/>
    <property type="evidence" value="ECO:0007669"/>
    <property type="project" value="TreeGrafter"/>
</dbReference>
<dbReference type="GO" id="GO:0015031">
    <property type="term" value="P:protein transport"/>
    <property type="evidence" value="ECO:0007669"/>
    <property type="project" value="UniProtKB-KW"/>
</dbReference>
<dbReference type="Gene3D" id="2.30.30.30">
    <property type="match status" value="1"/>
</dbReference>
<keyword evidence="16" id="KW-0067">ATP-binding</keyword>
<dbReference type="InterPro" id="IPR008991">
    <property type="entry name" value="Translation_prot_SH3-like_sf"/>
</dbReference>
<evidence type="ECO:0000256" key="25">
    <source>
        <dbReference type="PIRSR" id="PIRSR606689-1"/>
    </source>
</evidence>
<dbReference type="FunFam" id="2.30.30.30:FF:000009">
    <property type="entry name" value="60S ribosomal protein L26"/>
    <property type="match status" value="1"/>
</dbReference>
<evidence type="ECO:0000256" key="1">
    <source>
        <dbReference type="ARBA" id="ARBA00004255"/>
    </source>
</evidence>
<dbReference type="InterPro" id="IPR050591">
    <property type="entry name" value="GSK-3"/>
</dbReference>
<dbReference type="InterPro" id="IPR011009">
    <property type="entry name" value="Kinase-like_dom_sf"/>
</dbReference>
<protein>
    <recommendedName>
        <fullName evidence="8">Small COPII coat GTPase SAR1</fullName>
    </recommendedName>
    <alternativeName>
        <fullName evidence="7">Small COPII coat GTPase sar1</fullName>
    </alternativeName>
</protein>
<evidence type="ECO:0000256" key="19">
    <source>
        <dbReference type="ARBA" id="ARBA00022980"/>
    </source>
</evidence>
<dbReference type="GO" id="GO:0003723">
    <property type="term" value="F:RNA binding"/>
    <property type="evidence" value="ECO:0007669"/>
    <property type="project" value="InterPro"/>
</dbReference>
<name>A0AAF0IQZ9_9BASI</name>
<keyword evidence="17" id="KW-0931">ER-Golgi transport</keyword>
<feature type="binding site" evidence="25">
    <location>
        <begin position="396"/>
        <end position="399"/>
    </location>
    <ligand>
        <name>GTP</name>
        <dbReference type="ChEBI" id="CHEBI:37565"/>
    </ligand>
</feature>
<dbReference type="PROSITE" id="PS51422">
    <property type="entry name" value="SAR1"/>
    <property type="match status" value="1"/>
</dbReference>
<keyword evidence="15" id="KW-0256">Endoplasmic reticulum</keyword>
<dbReference type="PROSITE" id="PS51417">
    <property type="entry name" value="ARF"/>
    <property type="match status" value="1"/>
</dbReference>
<keyword evidence="14" id="KW-0378">Hydrolase</keyword>
<keyword evidence="12 25" id="KW-0547">Nucleotide-binding</keyword>
<dbReference type="Pfam" id="PF16906">
    <property type="entry name" value="Ribosomal_L26"/>
    <property type="match status" value="1"/>
</dbReference>
<evidence type="ECO:0000256" key="7">
    <source>
        <dbReference type="ARBA" id="ARBA00019961"/>
    </source>
</evidence>
<evidence type="ECO:0000256" key="2">
    <source>
        <dbReference type="ARBA" id="ARBA00004299"/>
    </source>
</evidence>
<evidence type="ECO:0000256" key="13">
    <source>
        <dbReference type="ARBA" id="ARBA00022777"/>
    </source>
</evidence>
<evidence type="ECO:0000256" key="21">
    <source>
        <dbReference type="ARBA" id="ARBA00023134"/>
    </source>
</evidence>
<evidence type="ECO:0000313" key="28">
    <source>
        <dbReference type="Proteomes" id="UP001214603"/>
    </source>
</evidence>
<accession>A0AAF0IQZ9</accession>
<evidence type="ECO:0000256" key="9">
    <source>
        <dbReference type="ARBA" id="ARBA00022448"/>
    </source>
</evidence>
<evidence type="ECO:0000256" key="20">
    <source>
        <dbReference type="ARBA" id="ARBA00023034"/>
    </source>
</evidence>
<dbReference type="SMART" id="SM00220">
    <property type="entry name" value="S_TKc"/>
    <property type="match status" value="1"/>
</dbReference>